<reference evidence="1 2" key="1">
    <citation type="submission" date="2019-08" db="EMBL/GenBank/DDBJ databases">
        <title>Whole genome of Aphis craccivora.</title>
        <authorList>
            <person name="Voronova N.V."/>
            <person name="Shulinski R.S."/>
            <person name="Bandarenka Y.V."/>
            <person name="Zhorov D.G."/>
            <person name="Warner D."/>
        </authorList>
    </citation>
    <scope>NUCLEOTIDE SEQUENCE [LARGE SCALE GENOMIC DNA]</scope>
    <source>
        <strain evidence="1">180601</strain>
        <tissue evidence="1">Whole Body</tissue>
    </source>
</reference>
<evidence type="ECO:0000313" key="2">
    <source>
        <dbReference type="Proteomes" id="UP000478052"/>
    </source>
</evidence>
<sequence>MNLICAMTQSCLKYSRLVNQQNLIISCSNQKQIIKQIFGRGIISLSEQCSAASGSYHMIPYFEIDSDIVPSINIIRYTHKALNINNLIPLESIFENYEGYEIVTQNYTNNESILTFAQ</sequence>
<evidence type="ECO:0000313" key="1">
    <source>
        <dbReference type="EMBL" id="KAF0715144.1"/>
    </source>
</evidence>
<keyword evidence="2" id="KW-1185">Reference proteome</keyword>
<dbReference type="Proteomes" id="UP000478052">
    <property type="component" value="Unassembled WGS sequence"/>
</dbReference>
<dbReference type="AlphaFoldDB" id="A0A6G0W1S5"/>
<gene>
    <name evidence="1" type="ORF">FWK35_00025948</name>
</gene>
<comment type="caution">
    <text evidence="1">The sequence shown here is derived from an EMBL/GenBank/DDBJ whole genome shotgun (WGS) entry which is preliminary data.</text>
</comment>
<proteinExistence type="predicted"/>
<protein>
    <submittedName>
        <fullName evidence="1">Uncharacterized protein</fullName>
    </submittedName>
</protein>
<dbReference type="EMBL" id="VUJU01010237">
    <property type="protein sequence ID" value="KAF0715144.1"/>
    <property type="molecule type" value="Genomic_DNA"/>
</dbReference>
<accession>A0A6G0W1S5</accession>
<name>A0A6G0W1S5_APHCR</name>
<organism evidence="1 2">
    <name type="scientific">Aphis craccivora</name>
    <name type="common">Cowpea aphid</name>
    <dbReference type="NCBI Taxonomy" id="307492"/>
    <lineage>
        <taxon>Eukaryota</taxon>
        <taxon>Metazoa</taxon>
        <taxon>Ecdysozoa</taxon>
        <taxon>Arthropoda</taxon>
        <taxon>Hexapoda</taxon>
        <taxon>Insecta</taxon>
        <taxon>Pterygota</taxon>
        <taxon>Neoptera</taxon>
        <taxon>Paraneoptera</taxon>
        <taxon>Hemiptera</taxon>
        <taxon>Sternorrhyncha</taxon>
        <taxon>Aphidomorpha</taxon>
        <taxon>Aphidoidea</taxon>
        <taxon>Aphididae</taxon>
        <taxon>Aphidini</taxon>
        <taxon>Aphis</taxon>
        <taxon>Aphis</taxon>
    </lineage>
</organism>